<comment type="caution">
    <text evidence="2">The sequence shown here is derived from an EMBL/GenBank/DDBJ whole genome shotgun (WGS) entry which is preliminary data.</text>
</comment>
<protein>
    <submittedName>
        <fullName evidence="2">Uncharacterized protein</fullName>
    </submittedName>
</protein>
<evidence type="ECO:0000313" key="3">
    <source>
        <dbReference type="Proteomes" id="UP000191661"/>
    </source>
</evidence>
<dbReference type="AlphaFoldDB" id="A0A1V6N1Z9"/>
<accession>A0A1V6N1Z9</accession>
<dbReference type="Pfam" id="PF10123">
    <property type="entry name" value="Mu-like_Pro"/>
    <property type="match status" value="1"/>
</dbReference>
<dbReference type="InterPro" id="IPR012106">
    <property type="entry name" value="Phage_Mu_Gp1"/>
</dbReference>
<dbReference type="EMBL" id="JXMW01000010">
    <property type="protein sequence ID" value="OQD58709.1"/>
    <property type="molecule type" value="Genomic_DNA"/>
</dbReference>
<name>A0A1V6N1Z9_METAZ</name>
<proteinExistence type="predicted"/>
<reference evidence="2 3" key="1">
    <citation type="submission" date="2014-12" db="EMBL/GenBank/DDBJ databases">
        <title>Genome sequence of Methanobrevibacter arboriphilicus DH1, DSM1125.</title>
        <authorList>
            <person name="Poehlein A."/>
            <person name="Thauer R.K."/>
            <person name="Seedorf H."/>
            <person name="Daniel R."/>
        </authorList>
    </citation>
    <scope>NUCLEOTIDE SEQUENCE [LARGE SCALE GENOMIC DNA]</scope>
    <source>
        <strain evidence="2 3">DH1</strain>
    </source>
</reference>
<organism evidence="2 3">
    <name type="scientific">Methanobrevibacter arboriphilus JCM 13429 = DSM 1125</name>
    <dbReference type="NCBI Taxonomy" id="1300164"/>
    <lineage>
        <taxon>Archaea</taxon>
        <taxon>Methanobacteriati</taxon>
        <taxon>Methanobacteriota</taxon>
        <taxon>Methanomada group</taxon>
        <taxon>Methanobacteria</taxon>
        <taxon>Methanobacteriales</taxon>
        <taxon>Methanobacteriaceae</taxon>
        <taxon>Methanobrevibacter</taxon>
    </lineage>
</organism>
<evidence type="ECO:0000256" key="1">
    <source>
        <dbReference type="SAM" id="MobiDB-lite"/>
    </source>
</evidence>
<evidence type="ECO:0000313" key="2">
    <source>
        <dbReference type="EMBL" id="OQD58709.1"/>
    </source>
</evidence>
<gene>
    <name evidence="2" type="ORF">MBBAR_10c00500</name>
</gene>
<keyword evidence="3" id="KW-1185">Reference proteome</keyword>
<dbReference type="RefSeq" id="WP_080460409.1">
    <property type="nucleotide sequence ID" value="NZ_BBET01000002.1"/>
</dbReference>
<dbReference type="Proteomes" id="UP000191661">
    <property type="component" value="Unassembled WGS sequence"/>
</dbReference>
<feature type="region of interest" description="Disordered" evidence="1">
    <location>
        <begin position="215"/>
        <end position="244"/>
    </location>
</feature>
<sequence>MKGSKIWGVGKHHLFVGGKPTWVYVSEDALKKDYNILKAKLPIPIGIDHLDKKILQENKILQKLDLLNVGVIEDVELKDTGIHILEAKITNPIIKELYDEKKLPDFSMVGNVSLSKCKTGKVDYIEDHNVINRVDFVEKGACTTCNVEYGHNLLEAKSIIGDIMVEEGNNGNNNTDGQEGENQDPSLADVAKSITNFKKEVTDKLDNMDERITAIEGGDGEAGNAGGESSGDSEEGSEGETKDPKLEALEAKVASMEAKAAEKEATSLVNGYIEEGKILPKDVKDHVELALSEPEGYQKIMAKAPVVVEIDKRHSSAEAGNPDNDESEEYTDKDFAEDYEAAYGEKPE</sequence>
<feature type="region of interest" description="Disordered" evidence="1">
    <location>
        <begin position="312"/>
        <end position="348"/>
    </location>
</feature>
<feature type="compositionally biased region" description="Gly residues" evidence="1">
    <location>
        <begin position="220"/>
        <end position="229"/>
    </location>
</feature>